<dbReference type="RefSeq" id="XP_017863879.1">
    <property type="nucleotide sequence ID" value="XM_018008390.1"/>
</dbReference>
<proteinExistence type="predicted"/>
<reference evidence="1" key="1">
    <citation type="journal article" date="1997" name="Nucleic Acids Res.">
        <title>tRNAscan-SE: a program for improved detection of transfer RNA genes in genomic sequence.</title>
        <authorList>
            <person name="Lowe T.M."/>
            <person name="Eddy S.R."/>
        </authorList>
    </citation>
    <scope>NUCLEOTIDE SEQUENCE [LARGE SCALE GENOMIC DNA]</scope>
</reference>
<reference evidence="1" key="2">
    <citation type="journal article" date="2016" name="G3 (Bethesda)">
        <title>Genome Evolution in Three Species of Cactophilic Drosophila.</title>
        <authorList>
            <person name="Sanchez-Flores A."/>
            <person name="Penazola F."/>
            <person name="Carpinteyro-Ponce J."/>
            <person name="Nazario-Yepiz N."/>
            <person name="Abreu-Goodger C."/>
            <person name="Machado C.A."/>
            <person name="Markow T.A."/>
        </authorList>
    </citation>
    <scope>NUCLEOTIDE SEQUENCE [LARGE SCALE GENOMIC DNA]</scope>
</reference>
<reference evidence="2" key="3">
    <citation type="submission" date="2025-08" db="UniProtKB">
        <authorList>
            <consortium name="RefSeq"/>
        </authorList>
    </citation>
    <scope>IDENTIFICATION</scope>
    <source>
        <tissue evidence="2">Whole organism</tissue>
    </source>
</reference>
<sequence>MALRVRYKWSDLTDEQLLELFESVPSDVDISSISSDNEDEEDEDLAEALNTAIEDASTVSLKLLKGLDLHCQLLKEQHIQLYHLLVALMGLVSKSLL</sequence>
<protein>
    <submittedName>
        <fullName evidence="2">Uncharacterized protein LOC108614317 isoform X2</fullName>
    </submittedName>
</protein>
<organism evidence="1 2">
    <name type="scientific">Drosophila arizonae</name>
    <name type="common">Fruit fly</name>
    <dbReference type="NCBI Taxonomy" id="7263"/>
    <lineage>
        <taxon>Eukaryota</taxon>
        <taxon>Metazoa</taxon>
        <taxon>Ecdysozoa</taxon>
        <taxon>Arthropoda</taxon>
        <taxon>Hexapoda</taxon>
        <taxon>Insecta</taxon>
        <taxon>Pterygota</taxon>
        <taxon>Neoptera</taxon>
        <taxon>Endopterygota</taxon>
        <taxon>Diptera</taxon>
        <taxon>Brachycera</taxon>
        <taxon>Muscomorpha</taxon>
        <taxon>Ephydroidea</taxon>
        <taxon>Drosophilidae</taxon>
        <taxon>Drosophila</taxon>
    </lineage>
</organism>
<dbReference type="Proteomes" id="UP000694904">
    <property type="component" value="Chromosome 4"/>
</dbReference>
<keyword evidence="1" id="KW-1185">Reference proteome</keyword>
<accession>A0ABM1P9J3</accession>
<name>A0ABM1P9J3_DROAR</name>
<evidence type="ECO:0000313" key="2">
    <source>
        <dbReference type="RefSeq" id="XP_017863879.1"/>
    </source>
</evidence>
<gene>
    <name evidence="2" type="primary">LOC108614317</name>
</gene>
<evidence type="ECO:0000313" key="1">
    <source>
        <dbReference type="Proteomes" id="UP000694904"/>
    </source>
</evidence>
<dbReference type="GeneID" id="108614317"/>